<dbReference type="Proteomes" id="UP000554482">
    <property type="component" value="Unassembled WGS sequence"/>
</dbReference>
<keyword evidence="2" id="KW-1185">Reference proteome</keyword>
<gene>
    <name evidence="1" type="ORF">FRX31_006342</name>
</gene>
<evidence type="ECO:0000313" key="2">
    <source>
        <dbReference type="Proteomes" id="UP000554482"/>
    </source>
</evidence>
<organism evidence="1 2">
    <name type="scientific">Thalictrum thalictroides</name>
    <name type="common">Rue-anemone</name>
    <name type="synonym">Anemone thalictroides</name>
    <dbReference type="NCBI Taxonomy" id="46969"/>
    <lineage>
        <taxon>Eukaryota</taxon>
        <taxon>Viridiplantae</taxon>
        <taxon>Streptophyta</taxon>
        <taxon>Embryophyta</taxon>
        <taxon>Tracheophyta</taxon>
        <taxon>Spermatophyta</taxon>
        <taxon>Magnoliopsida</taxon>
        <taxon>Ranunculales</taxon>
        <taxon>Ranunculaceae</taxon>
        <taxon>Thalictroideae</taxon>
        <taxon>Thalictrum</taxon>
    </lineage>
</organism>
<sequence>ENKSSGTSVKRIRKVVDNVADEEIGKEINYEEVATYCEPNKVRPEGCGKKIKGGKEKALGNSAKGRLCTGCGERGVGHKLRTCPRVVGVSASQP</sequence>
<proteinExistence type="predicted"/>
<feature type="non-terminal residue" evidence="1">
    <location>
        <position position="1"/>
    </location>
</feature>
<comment type="caution">
    <text evidence="1">The sequence shown here is derived from an EMBL/GenBank/DDBJ whole genome shotgun (WGS) entry which is preliminary data.</text>
</comment>
<reference evidence="1 2" key="1">
    <citation type="submission" date="2020-06" db="EMBL/GenBank/DDBJ databases">
        <title>Transcriptomic and genomic resources for Thalictrum thalictroides and T. hernandezii: Facilitating candidate gene discovery in an emerging model plant lineage.</title>
        <authorList>
            <person name="Arias T."/>
            <person name="Riano-Pachon D.M."/>
            <person name="Di Stilio V.S."/>
        </authorList>
    </citation>
    <scope>NUCLEOTIDE SEQUENCE [LARGE SCALE GENOMIC DNA]</scope>
    <source>
        <strain evidence="2">cv. WT478/WT964</strain>
        <tissue evidence="1">Leaves</tissue>
    </source>
</reference>
<accession>A0A7J6X2Y1</accession>
<evidence type="ECO:0000313" key="1">
    <source>
        <dbReference type="EMBL" id="KAF5204071.1"/>
    </source>
</evidence>
<dbReference type="EMBL" id="JABWDY010005906">
    <property type="protein sequence ID" value="KAF5204071.1"/>
    <property type="molecule type" value="Genomic_DNA"/>
</dbReference>
<dbReference type="AlphaFoldDB" id="A0A7J6X2Y1"/>
<name>A0A7J6X2Y1_THATH</name>
<protein>
    <submittedName>
        <fullName evidence="1">Uncharacterized protein</fullName>
    </submittedName>
</protein>